<keyword evidence="1" id="KW-0812">Transmembrane</keyword>
<evidence type="ECO:0000313" key="3">
    <source>
        <dbReference type="Proteomes" id="UP001479436"/>
    </source>
</evidence>
<name>A0ABR2W7I8_9FUNG</name>
<gene>
    <name evidence="2" type="ORF">K7432_002605</name>
</gene>
<accession>A0ABR2W7I8</accession>
<evidence type="ECO:0000256" key="1">
    <source>
        <dbReference type="SAM" id="Phobius"/>
    </source>
</evidence>
<feature type="transmembrane region" description="Helical" evidence="1">
    <location>
        <begin position="35"/>
        <end position="55"/>
    </location>
</feature>
<organism evidence="2 3">
    <name type="scientific">Basidiobolus ranarum</name>
    <dbReference type="NCBI Taxonomy" id="34480"/>
    <lineage>
        <taxon>Eukaryota</taxon>
        <taxon>Fungi</taxon>
        <taxon>Fungi incertae sedis</taxon>
        <taxon>Zoopagomycota</taxon>
        <taxon>Entomophthoromycotina</taxon>
        <taxon>Basidiobolomycetes</taxon>
        <taxon>Basidiobolales</taxon>
        <taxon>Basidiobolaceae</taxon>
        <taxon>Basidiobolus</taxon>
    </lineage>
</organism>
<comment type="caution">
    <text evidence="2">The sequence shown here is derived from an EMBL/GenBank/DDBJ whole genome shotgun (WGS) entry which is preliminary data.</text>
</comment>
<keyword evidence="1" id="KW-1133">Transmembrane helix</keyword>
<proteinExistence type="predicted"/>
<protein>
    <recommendedName>
        <fullName evidence="4">Trichome birefringence-like N-terminal domain-containing protein</fullName>
    </recommendedName>
</protein>
<dbReference type="Proteomes" id="UP001479436">
    <property type="component" value="Unassembled WGS sequence"/>
</dbReference>
<evidence type="ECO:0008006" key="4">
    <source>
        <dbReference type="Google" id="ProtNLM"/>
    </source>
</evidence>
<keyword evidence="3" id="KW-1185">Reference proteome</keyword>
<sequence length="506" mass="58510">MPHNSFTEKLLQNSEEDLDEVKVNLPVRKLLRRKFRLICSLLIVFGLSLIGYLAISKEQSYASISDTSCSLNELKSVSRVEDESDCNIISNTSTDFQISICQSRRNCHSGYVLIERTDKKYCKEANDIEISPNPSYTELFHAFDGPDTFYVNFTGVEKYSIYQWLYDENCAYKFPYQFSNAGEVSMEIIHVYKDYDGVNEVSQSWPPYLGTTLITGYKMEVCPGCLTIDSHGARFDTSSKKIRECSREISTPGAWLAVNPHTSINISTSGYVWTPLGCQYPNTFRGNRDNQCFRNKRSILFFGDSQIRVMYENLWRRLEGQTTRVHAITKFFDMKKEIGNITLWHHKDVFLEDIVTRNDSYLMSFDTLVFNFAQWPASGPAFGGHWTTERFLNALNNITDFLIGVQNRRPNERPLHLIWQGIHAFSMKNIYSKKRNDWRTLSRLKNWNRLAENMVRSKGIKTMNSFEITYSMLDTSPDNAHYYGTDAEEAVVDEAIHKLDLCTPFL</sequence>
<dbReference type="EMBL" id="JASJQH010006947">
    <property type="protein sequence ID" value="KAK9722501.1"/>
    <property type="molecule type" value="Genomic_DNA"/>
</dbReference>
<keyword evidence="1" id="KW-0472">Membrane</keyword>
<evidence type="ECO:0000313" key="2">
    <source>
        <dbReference type="EMBL" id="KAK9722501.1"/>
    </source>
</evidence>
<reference evidence="2 3" key="1">
    <citation type="submission" date="2023-04" db="EMBL/GenBank/DDBJ databases">
        <title>Genome of Basidiobolus ranarum AG-B5.</title>
        <authorList>
            <person name="Stajich J.E."/>
            <person name="Carter-House D."/>
            <person name="Gryganskyi A."/>
        </authorList>
    </citation>
    <scope>NUCLEOTIDE SEQUENCE [LARGE SCALE GENOMIC DNA]</scope>
    <source>
        <strain evidence="2 3">AG-B5</strain>
    </source>
</reference>